<proteinExistence type="predicted"/>
<dbReference type="KEGG" id="vg:54988627"/>
<keyword evidence="2" id="KW-1185">Reference proteome</keyword>
<evidence type="ECO:0000313" key="1">
    <source>
        <dbReference type="EMBL" id="AUV59898.1"/>
    </source>
</evidence>
<dbReference type="RefSeq" id="YP_009798182.1">
    <property type="nucleotide sequence ID" value="NC_047924.1"/>
</dbReference>
<reference evidence="1 2" key="1">
    <citation type="submission" date="2018-01" db="EMBL/GenBank/DDBJ databases">
        <title>Lactobacillus phages that infect wine-derived L. plantarum strains.</title>
        <authorList>
            <person name="Kyrkou I."/>
            <person name="Hestbjerg Hansen L."/>
        </authorList>
    </citation>
    <scope>NUCLEOTIDE SEQUENCE [LARGE SCALE GENOMIC DNA]</scope>
</reference>
<accession>A0A2K9VCF2</accession>
<protein>
    <submittedName>
        <fullName evidence="1">Uncharacterized protein</fullName>
    </submittedName>
</protein>
<dbReference type="GeneID" id="54988627"/>
<organism evidence="1 2">
    <name type="scientific">Lactobacillus phage Bacchae</name>
    <dbReference type="NCBI Taxonomy" id="2079429"/>
    <lineage>
        <taxon>Viruses</taxon>
        <taxon>Duplodnaviria</taxon>
        <taxon>Heunggongvirae</taxon>
        <taxon>Uroviricota</taxon>
        <taxon>Caudoviricetes</taxon>
        <taxon>Herelleviridae</taxon>
        <taxon>Harbinvirus</taxon>
        <taxon>Harbinvirus bacchae</taxon>
    </lineage>
</organism>
<dbReference type="Proteomes" id="UP000241463">
    <property type="component" value="Segment"/>
</dbReference>
<evidence type="ECO:0000313" key="2">
    <source>
        <dbReference type="Proteomes" id="UP000241463"/>
    </source>
</evidence>
<dbReference type="EMBL" id="MG765277">
    <property type="protein sequence ID" value="AUV59898.1"/>
    <property type="molecule type" value="Genomic_DNA"/>
</dbReference>
<sequence length="148" mass="16690">MKTEEFIKRVTKTPGHIVKVGESETRVSGEIGGATAAVISEEYQNMVDLHYMSGVSDDLFDAIVAYAKTPISERKGVIRKRVKVVSTDENSYLHVDVFSWGQRAYLGRLVDEDLTSVIDDFSPEQIEQLKSRDDVAIDWNKVCFEDVE</sequence>
<name>A0A2K9VCF2_9CAUD</name>